<evidence type="ECO:0000256" key="2">
    <source>
        <dbReference type="PROSITE-ProRule" id="PRU00047"/>
    </source>
</evidence>
<dbReference type="GO" id="GO:0006397">
    <property type="term" value="P:mRNA processing"/>
    <property type="evidence" value="ECO:0007669"/>
    <property type="project" value="UniProtKB-KW"/>
</dbReference>
<dbReference type="Proteomes" id="UP000235388">
    <property type="component" value="Unassembled WGS sequence"/>
</dbReference>
<comment type="caution">
    <text evidence="5">The sequence shown here is derived from an EMBL/GenBank/DDBJ whole genome shotgun (WGS) entry which is preliminary data.</text>
</comment>
<dbReference type="InterPro" id="IPR036875">
    <property type="entry name" value="Znf_CCHC_sf"/>
</dbReference>
<keyword evidence="2" id="KW-0479">Metal-binding</keyword>
<dbReference type="Gene3D" id="4.10.60.10">
    <property type="entry name" value="Zinc finger, CCHC-type"/>
    <property type="match status" value="1"/>
</dbReference>
<protein>
    <recommendedName>
        <fullName evidence="4">CCHC-type domain-containing protein</fullName>
    </recommendedName>
</protein>
<reference evidence="5 6" key="1">
    <citation type="submission" date="2017-11" db="EMBL/GenBank/DDBJ databases">
        <title>De novo assembly and phasing of dikaryotic genomes from two isolates of Puccinia coronata f. sp. avenae, the causal agent of oat crown rust.</title>
        <authorList>
            <person name="Miller M.E."/>
            <person name="Zhang Y."/>
            <person name="Omidvar V."/>
            <person name="Sperschneider J."/>
            <person name="Schwessinger B."/>
            <person name="Raley C."/>
            <person name="Palmer J.M."/>
            <person name="Garnica D."/>
            <person name="Upadhyaya N."/>
            <person name="Rathjen J."/>
            <person name="Taylor J.M."/>
            <person name="Park R.F."/>
            <person name="Dodds P.N."/>
            <person name="Hirsch C.D."/>
            <person name="Kianian S.F."/>
            <person name="Figueroa M."/>
        </authorList>
    </citation>
    <scope>NUCLEOTIDE SEQUENCE [LARGE SCALE GENOMIC DNA]</scope>
    <source>
        <strain evidence="5">12NC29</strain>
    </source>
</reference>
<feature type="compositionally biased region" description="Polar residues" evidence="3">
    <location>
        <begin position="79"/>
        <end position="91"/>
    </location>
</feature>
<evidence type="ECO:0000259" key="4">
    <source>
        <dbReference type="PROSITE" id="PS50158"/>
    </source>
</evidence>
<dbReference type="Pfam" id="PF00098">
    <property type="entry name" value="zf-CCHC"/>
    <property type="match status" value="1"/>
</dbReference>
<evidence type="ECO:0000313" key="5">
    <source>
        <dbReference type="EMBL" id="PLW55979.1"/>
    </source>
</evidence>
<feature type="region of interest" description="Disordered" evidence="3">
    <location>
        <begin position="70"/>
        <end position="94"/>
    </location>
</feature>
<dbReference type="OrthoDB" id="3068303at2759"/>
<sequence>MDELEARLIQLLHRDSPQHHPNELSSKLDEINKHARVDMLNLHQKLDRINAQHKTECELLRTELRQLKISVQPHRSPPSADSTAHQLSSERPFSATVHDSRSLISVELQKQLVNAITKSDWPRFSGQGEYDHMDFVHWIDTAKRDSHVPDKVVVLKLLTILEGVALSWYKTMCMTVHNNDWSYWHEAICPKFGTTNWKRKKQYAFEQDRFVPGETPVAKWVTRQYKRLQAFDPSGLQESVNFCLLGLMSGEVEYAAKNAMPQSDADISCLINVLEDIVDKTRLGRGKPRAPLSNPSAPKTDLAKDKARKPLSEVECYACKKMGHTSRNCPAGVRAVAGDASVTDDPTDDGFIIGEDSSNPLGYGAVQSVVSKTYLERFCPTWQQSASKGTPGRFHSATGTLVPLGVVRVKLWLKGVLLVVKFVVMDNMDLEYFILGNDYLKAFEISLLNNGVCRFTIGSRVFHFDESINAVQELGMTVANRFEAEVLQNAKINPLLGQSQQEDLLRLMQEFSSAFATTDQEFGAVIGHELAQMNVLKLPLPSLLHGIMGSPALWEISEP</sequence>
<feature type="region of interest" description="Disordered" evidence="3">
    <location>
        <begin position="284"/>
        <end position="306"/>
    </location>
</feature>
<evidence type="ECO:0000313" key="6">
    <source>
        <dbReference type="Proteomes" id="UP000235388"/>
    </source>
</evidence>
<dbReference type="SUPFAM" id="SSF57756">
    <property type="entry name" value="Retrovirus zinc finger-like domains"/>
    <property type="match status" value="1"/>
</dbReference>
<dbReference type="SMART" id="SM00343">
    <property type="entry name" value="ZnF_C2HC"/>
    <property type="match status" value="1"/>
</dbReference>
<name>A0A2N5W144_9BASI</name>
<dbReference type="EMBL" id="PGCJ01000026">
    <property type="protein sequence ID" value="PLW55979.1"/>
    <property type="molecule type" value="Genomic_DNA"/>
</dbReference>
<dbReference type="PROSITE" id="PS50158">
    <property type="entry name" value="ZF_CCHC"/>
    <property type="match status" value="1"/>
</dbReference>
<evidence type="ECO:0000256" key="3">
    <source>
        <dbReference type="SAM" id="MobiDB-lite"/>
    </source>
</evidence>
<keyword evidence="2" id="KW-0862">Zinc</keyword>
<dbReference type="GO" id="GO:0008270">
    <property type="term" value="F:zinc ion binding"/>
    <property type="evidence" value="ECO:0007669"/>
    <property type="project" value="UniProtKB-KW"/>
</dbReference>
<feature type="domain" description="CCHC-type" evidence="4">
    <location>
        <begin position="316"/>
        <end position="330"/>
    </location>
</feature>
<proteinExistence type="predicted"/>
<accession>A0A2N5W144</accession>
<dbReference type="AlphaFoldDB" id="A0A2N5W144"/>
<dbReference type="STRING" id="200324.A0A2N5W144"/>
<dbReference type="InterPro" id="IPR001878">
    <property type="entry name" value="Znf_CCHC"/>
</dbReference>
<keyword evidence="1" id="KW-0507">mRNA processing</keyword>
<keyword evidence="6" id="KW-1185">Reference proteome</keyword>
<dbReference type="GO" id="GO:0003676">
    <property type="term" value="F:nucleic acid binding"/>
    <property type="evidence" value="ECO:0007669"/>
    <property type="project" value="InterPro"/>
</dbReference>
<gene>
    <name evidence="5" type="ORF">PCANC_02975</name>
</gene>
<organism evidence="5 6">
    <name type="scientific">Puccinia coronata f. sp. avenae</name>
    <dbReference type="NCBI Taxonomy" id="200324"/>
    <lineage>
        <taxon>Eukaryota</taxon>
        <taxon>Fungi</taxon>
        <taxon>Dikarya</taxon>
        <taxon>Basidiomycota</taxon>
        <taxon>Pucciniomycotina</taxon>
        <taxon>Pucciniomycetes</taxon>
        <taxon>Pucciniales</taxon>
        <taxon>Pucciniaceae</taxon>
        <taxon>Puccinia</taxon>
    </lineage>
</organism>
<evidence type="ECO:0000256" key="1">
    <source>
        <dbReference type="ARBA" id="ARBA00022664"/>
    </source>
</evidence>
<keyword evidence="2" id="KW-0863">Zinc-finger</keyword>